<organism evidence="2 3">
    <name type="scientific">Neptunicella marina</name>
    <dbReference type="NCBI Taxonomy" id="2125989"/>
    <lineage>
        <taxon>Bacteria</taxon>
        <taxon>Pseudomonadati</taxon>
        <taxon>Pseudomonadota</taxon>
        <taxon>Gammaproteobacteria</taxon>
        <taxon>Alteromonadales</taxon>
        <taxon>Alteromonadaceae</taxon>
        <taxon>Neptunicella</taxon>
    </lineage>
</organism>
<evidence type="ECO:0000256" key="1">
    <source>
        <dbReference type="SAM" id="Phobius"/>
    </source>
</evidence>
<protein>
    <submittedName>
        <fullName evidence="2">DUF599 domain-containing protein</fullName>
    </submittedName>
</protein>
<dbReference type="PANTHER" id="PTHR31881">
    <property type="match status" value="1"/>
</dbReference>
<dbReference type="AlphaFoldDB" id="A0A8J6IRD6"/>
<keyword evidence="1" id="KW-1133">Transmembrane helix</keyword>
<evidence type="ECO:0000313" key="3">
    <source>
        <dbReference type="Proteomes" id="UP000601768"/>
    </source>
</evidence>
<dbReference type="Pfam" id="PF04654">
    <property type="entry name" value="DUF599"/>
    <property type="match status" value="1"/>
</dbReference>
<name>A0A8J6IRD6_9ALTE</name>
<gene>
    <name evidence="2" type="ORF">H8B19_01285</name>
</gene>
<reference evidence="2" key="2">
    <citation type="submission" date="2020-08" db="EMBL/GenBank/DDBJ databases">
        <authorList>
            <person name="Lai Q."/>
        </authorList>
    </citation>
    <scope>NUCLEOTIDE SEQUENCE</scope>
    <source>
        <strain evidence="2">S27-2</strain>
    </source>
</reference>
<dbReference type="Proteomes" id="UP000601768">
    <property type="component" value="Unassembled WGS sequence"/>
</dbReference>
<accession>A0A8J6IRD6</accession>
<keyword evidence="3" id="KW-1185">Reference proteome</keyword>
<dbReference type="PANTHER" id="PTHR31881:SF6">
    <property type="entry name" value="OS09G0494600 PROTEIN"/>
    <property type="match status" value="1"/>
</dbReference>
<keyword evidence="1" id="KW-0472">Membrane</keyword>
<dbReference type="RefSeq" id="WP_186504963.1">
    <property type="nucleotide sequence ID" value="NZ_JACNEP010000001.1"/>
</dbReference>
<dbReference type="EMBL" id="JACNEP010000001">
    <property type="protein sequence ID" value="MBC3764492.1"/>
    <property type="molecule type" value="Genomic_DNA"/>
</dbReference>
<feature type="transmembrane region" description="Helical" evidence="1">
    <location>
        <begin position="188"/>
        <end position="209"/>
    </location>
</feature>
<keyword evidence="1" id="KW-0812">Transmembrane</keyword>
<reference evidence="2" key="1">
    <citation type="journal article" date="2018" name="Int. J. Syst. Evol. Microbiol.">
        <title>Neptunicella marina gen. nov., sp. nov., isolated from surface seawater.</title>
        <authorList>
            <person name="Liu X."/>
            <person name="Lai Q."/>
            <person name="Du Y."/>
            <person name="Zhang X."/>
            <person name="Liu Z."/>
            <person name="Sun F."/>
            <person name="Shao Z."/>
        </authorList>
    </citation>
    <scope>NUCLEOTIDE SEQUENCE</scope>
    <source>
        <strain evidence="2">S27-2</strain>
    </source>
</reference>
<comment type="caution">
    <text evidence="2">The sequence shown here is derived from an EMBL/GenBank/DDBJ whole genome shotgun (WGS) entry which is preliminary data.</text>
</comment>
<proteinExistence type="predicted"/>
<evidence type="ECO:0000313" key="2">
    <source>
        <dbReference type="EMBL" id="MBC3764492.1"/>
    </source>
</evidence>
<feature type="transmembrane region" description="Helical" evidence="1">
    <location>
        <begin position="6"/>
        <end position="23"/>
    </location>
</feature>
<feature type="transmembrane region" description="Helical" evidence="1">
    <location>
        <begin position="110"/>
        <end position="132"/>
    </location>
</feature>
<dbReference type="InterPro" id="IPR006747">
    <property type="entry name" value="DUF599"/>
</dbReference>
<sequence length="225" mass="25352">MTLIDIVGLVWFLVLWVGYTLFAKQRARTTLCLASELRAKRNNWMLQMLLRENRIADVAIIAAQERNISFFASSALLIIAGLLTALSSAEQLSNVLHQVIPGLPQTTLQIQLKLVLMVCIFVFAFFQFTWALRQYGFGGALVGAAPNGNRIPEEQLETYANRTAKVIDQAGHSLNYGLRALYMSLSTLAWFIDSRLFMFTTVLVVLVMYQREFHSKALKALKDCV</sequence>